<accession>A0ABT7LFZ9</accession>
<keyword evidence="2" id="KW-1185">Reference proteome</keyword>
<evidence type="ECO:0000313" key="2">
    <source>
        <dbReference type="Proteomes" id="UP001238603"/>
    </source>
</evidence>
<evidence type="ECO:0008006" key="3">
    <source>
        <dbReference type="Google" id="ProtNLM"/>
    </source>
</evidence>
<reference evidence="1 2" key="1">
    <citation type="submission" date="2023-06" db="EMBL/GenBank/DDBJ databases">
        <title>Pelomonas sp. APW6 16S ribosomal RNA gene genome sequencing and assembly.</title>
        <authorList>
            <person name="Woo H."/>
        </authorList>
    </citation>
    <scope>NUCLEOTIDE SEQUENCE [LARGE SCALE GENOMIC DNA]</scope>
    <source>
        <strain evidence="1 2">APW6</strain>
    </source>
</reference>
<dbReference type="Proteomes" id="UP001238603">
    <property type="component" value="Unassembled WGS sequence"/>
</dbReference>
<organism evidence="1 2">
    <name type="scientific">Roseateles subflavus</name>
    <dbReference type="NCBI Taxonomy" id="3053353"/>
    <lineage>
        <taxon>Bacteria</taxon>
        <taxon>Pseudomonadati</taxon>
        <taxon>Pseudomonadota</taxon>
        <taxon>Betaproteobacteria</taxon>
        <taxon>Burkholderiales</taxon>
        <taxon>Sphaerotilaceae</taxon>
        <taxon>Roseateles</taxon>
    </lineage>
</organism>
<sequence length="191" mass="20913">MRNVTPFKGWRSVGLMLVGWLLVCLAGCGPRTPAPLGQALPVSASLAGLWRVQADDVGGIRAQVLNVEVSNGEFATLQWQPEAAEGLPSVRAYVRQVGAQQLLFVETGDAQKGYYFAALTSVSDHEIVLTAPNEKRLKKASKALGGQLKYQSHWLHREAHLDSGLLEKILEQKSGELFTDGIRIRLQKVVR</sequence>
<dbReference type="EMBL" id="JASVDS010000002">
    <property type="protein sequence ID" value="MDL5031774.1"/>
    <property type="molecule type" value="Genomic_DNA"/>
</dbReference>
<comment type="caution">
    <text evidence="1">The sequence shown here is derived from an EMBL/GenBank/DDBJ whole genome shotgun (WGS) entry which is preliminary data.</text>
</comment>
<protein>
    <recommendedName>
        <fullName evidence="3">Lipoprotein</fullName>
    </recommendedName>
</protein>
<evidence type="ECO:0000313" key="1">
    <source>
        <dbReference type="EMBL" id="MDL5031774.1"/>
    </source>
</evidence>
<name>A0ABT7LFZ9_9BURK</name>
<proteinExistence type="predicted"/>
<dbReference type="RefSeq" id="WP_285981889.1">
    <property type="nucleotide sequence ID" value="NZ_JASVDS010000002.1"/>
</dbReference>
<gene>
    <name evidence="1" type="ORF">QRD43_07620</name>
</gene>